<comment type="caution">
    <text evidence="7">The sequence shown here is derived from an EMBL/GenBank/DDBJ whole genome shotgun (WGS) entry which is preliminary data.</text>
</comment>
<comment type="catalytic activity">
    <reaction evidence="3">
        <text>a phosphate monoester + H2O = an alcohol + phosphate</text>
        <dbReference type="Rhea" id="RHEA:15017"/>
        <dbReference type="ChEBI" id="CHEBI:15377"/>
        <dbReference type="ChEBI" id="CHEBI:30879"/>
        <dbReference type="ChEBI" id="CHEBI:43474"/>
        <dbReference type="ChEBI" id="CHEBI:67140"/>
        <dbReference type="EC" id="3.1.3.2"/>
    </reaction>
</comment>
<dbReference type="SUPFAM" id="SSF49363">
    <property type="entry name" value="Purple acid phosphatase, N-terminal domain"/>
    <property type="match status" value="1"/>
</dbReference>
<dbReference type="CDD" id="cd00839">
    <property type="entry name" value="MPP_PAPs"/>
    <property type="match status" value="1"/>
</dbReference>
<evidence type="ECO:0000313" key="8">
    <source>
        <dbReference type="Proteomes" id="UP001217089"/>
    </source>
</evidence>
<feature type="non-terminal residue" evidence="7">
    <location>
        <position position="415"/>
    </location>
</feature>
<keyword evidence="1" id="KW-0732">Signal</keyword>
<evidence type="ECO:0000259" key="4">
    <source>
        <dbReference type="Pfam" id="PF00149"/>
    </source>
</evidence>
<reference evidence="7 8" key="1">
    <citation type="submission" date="2022-12" db="EMBL/GenBank/DDBJ databases">
        <title>Chromosome-level genome of Tegillarca granosa.</title>
        <authorList>
            <person name="Kim J."/>
        </authorList>
    </citation>
    <scope>NUCLEOTIDE SEQUENCE [LARGE SCALE GENOMIC DNA]</scope>
    <source>
        <strain evidence="7">Teg-2019</strain>
        <tissue evidence="7">Adductor muscle</tissue>
    </source>
</reference>
<dbReference type="Gene3D" id="2.60.40.380">
    <property type="entry name" value="Purple acid phosphatase-like, N-terminal"/>
    <property type="match status" value="1"/>
</dbReference>
<dbReference type="PANTHER" id="PTHR45867:SF10">
    <property type="entry name" value="PURPLE ACID PHOSPHATASE"/>
    <property type="match status" value="1"/>
</dbReference>
<keyword evidence="8" id="KW-1185">Reference proteome</keyword>
<dbReference type="Pfam" id="PF16656">
    <property type="entry name" value="Pur_ac_phosph_N"/>
    <property type="match status" value="1"/>
</dbReference>
<evidence type="ECO:0000256" key="2">
    <source>
        <dbReference type="ARBA" id="ARBA00023180"/>
    </source>
</evidence>
<dbReference type="EC" id="3.1.3.2" evidence="3"/>
<evidence type="ECO:0000256" key="1">
    <source>
        <dbReference type="ARBA" id="ARBA00022729"/>
    </source>
</evidence>
<gene>
    <name evidence="7" type="ORF">KUTeg_019456</name>
</gene>
<comment type="similarity">
    <text evidence="3">Belongs to the metallophosphoesterase superfamily. Purple acid phosphatase family.</text>
</comment>
<protein>
    <recommendedName>
        <fullName evidence="3">Purple acid phosphatase</fullName>
        <ecNumber evidence="3">3.1.3.2</ecNumber>
    </recommendedName>
</protein>
<proteinExistence type="inferred from homology"/>
<sequence length="415" mass="47853">MMLILLFFFSGVNAVSNPEQVHISYGDDDSHMTVMWSTYNNVKGYVYYGESPNSLTDSEYSEKSVLQSDNWNALKVIHRVKLKNRPVKFLVYGDLGVEDGKITFDKLQEEMSTRQYDAVLHVGDIAYDLHSEGGKVGDMFLNNVENIASRIPYMTSPGNHELQDGFHHYRTRFSMPNTEWPMPKNKLWYSYDIGPVHLISYSTEAFFSDNQFYTCDQFEWLKKDLIQANKNRHKHPWIIAMGHRPMYCSNRDIDDCTGRILGYWVKKGLEDLFYEYGVDLILQAHEHSYERLWPVYDFHVFSNNYINPRAPVHIISGAAGNPWSAFRAAEKSLHSYGRLSVVNKTHLHFEQVMVKDGNILDSIWIVQNQHGQFVQNINCTGNHQSKSCHCPHPYPYVVYGIIGGLGLLSLITLTV</sequence>
<feature type="domain" description="Purple acid phosphatase N-terminal" evidence="6">
    <location>
        <begin position="18"/>
        <end position="84"/>
    </location>
</feature>
<dbReference type="Gene3D" id="3.60.21.10">
    <property type="match status" value="1"/>
</dbReference>
<evidence type="ECO:0000259" key="5">
    <source>
        <dbReference type="Pfam" id="PF14008"/>
    </source>
</evidence>
<name>A0ABQ9EI12_TEGGR</name>
<accession>A0ABQ9EI12</accession>
<keyword evidence="3" id="KW-0378">Hydrolase</keyword>
<dbReference type="Proteomes" id="UP001217089">
    <property type="component" value="Unassembled WGS sequence"/>
</dbReference>
<evidence type="ECO:0000256" key="3">
    <source>
        <dbReference type="RuleBase" id="RU361203"/>
    </source>
</evidence>
<dbReference type="InterPro" id="IPR004843">
    <property type="entry name" value="Calcineurin-like_PHP"/>
</dbReference>
<dbReference type="InterPro" id="IPR025733">
    <property type="entry name" value="PAPs_C"/>
</dbReference>
<organism evidence="7 8">
    <name type="scientific">Tegillarca granosa</name>
    <name type="common">Malaysian cockle</name>
    <name type="synonym">Anadara granosa</name>
    <dbReference type="NCBI Taxonomy" id="220873"/>
    <lineage>
        <taxon>Eukaryota</taxon>
        <taxon>Metazoa</taxon>
        <taxon>Spiralia</taxon>
        <taxon>Lophotrochozoa</taxon>
        <taxon>Mollusca</taxon>
        <taxon>Bivalvia</taxon>
        <taxon>Autobranchia</taxon>
        <taxon>Pteriomorphia</taxon>
        <taxon>Arcoida</taxon>
        <taxon>Arcoidea</taxon>
        <taxon>Arcidae</taxon>
        <taxon>Tegillarca</taxon>
    </lineage>
</organism>
<dbReference type="Pfam" id="PF14008">
    <property type="entry name" value="Metallophos_C"/>
    <property type="match status" value="1"/>
</dbReference>
<feature type="domain" description="Purple acid phosphatase C-terminal" evidence="5">
    <location>
        <begin position="310"/>
        <end position="362"/>
    </location>
</feature>
<dbReference type="SUPFAM" id="SSF56300">
    <property type="entry name" value="Metallo-dependent phosphatases"/>
    <property type="match status" value="1"/>
</dbReference>
<dbReference type="InterPro" id="IPR015914">
    <property type="entry name" value="PAPs_N"/>
</dbReference>
<dbReference type="InterPro" id="IPR041792">
    <property type="entry name" value="MPP_PAP"/>
</dbReference>
<dbReference type="Pfam" id="PF00149">
    <property type="entry name" value="Metallophos"/>
    <property type="match status" value="1"/>
</dbReference>
<evidence type="ECO:0000313" key="7">
    <source>
        <dbReference type="EMBL" id="KAJ8303060.1"/>
    </source>
</evidence>
<keyword evidence="2" id="KW-0325">Glycoprotein</keyword>
<dbReference type="PANTHER" id="PTHR45867">
    <property type="entry name" value="PURPLE ACID PHOSPHATASE"/>
    <property type="match status" value="1"/>
</dbReference>
<feature type="domain" description="Calcineurin-like phosphoesterase" evidence="4">
    <location>
        <begin position="88"/>
        <end position="289"/>
    </location>
</feature>
<dbReference type="InterPro" id="IPR029052">
    <property type="entry name" value="Metallo-depent_PP-like"/>
</dbReference>
<dbReference type="InterPro" id="IPR008963">
    <property type="entry name" value="Purple_acid_Pase-like_N"/>
</dbReference>
<dbReference type="EMBL" id="JARBDR010000917">
    <property type="protein sequence ID" value="KAJ8303060.1"/>
    <property type="molecule type" value="Genomic_DNA"/>
</dbReference>
<evidence type="ECO:0000259" key="6">
    <source>
        <dbReference type="Pfam" id="PF16656"/>
    </source>
</evidence>